<comment type="caution">
    <text evidence="1">The sequence shown here is derived from an EMBL/GenBank/DDBJ whole genome shotgun (WGS) entry which is preliminary data.</text>
</comment>
<keyword evidence="2" id="KW-1185">Reference proteome</keyword>
<dbReference type="Proteomes" id="UP001365846">
    <property type="component" value="Unassembled WGS sequence"/>
</dbReference>
<name>A0ABU8VRX3_9BURK</name>
<protein>
    <submittedName>
        <fullName evidence="1">SIR2 family protein</fullName>
    </submittedName>
</protein>
<evidence type="ECO:0000313" key="1">
    <source>
        <dbReference type="EMBL" id="MEJ8816091.1"/>
    </source>
</evidence>
<dbReference type="Pfam" id="PF13289">
    <property type="entry name" value="SIR2_2"/>
    <property type="match status" value="1"/>
</dbReference>
<dbReference type="RefSeq" id="WP_340361286.1">
    <property type="nucleotide sequence ID" value="NZ_JBBKZU010000030.1"/>
</dbReference>
<accession>A0ABU8VRX3</accession>
<evidence type="ECO:0000313" key="2">
    <source>
        <dbReference type="Proteomes" id="UP001365846"/>
    </source>
</evidence>
<sequence length="295" mass="33684">MATSVLIGNGINRVTNDDASWENVLRALTPQGLSLPALEHMKHKPFALVYEEILLTRMSHDKKVDEAAMKSTIAQLVDGLRYNDFHRRVMASGVRHIITTNYDYGFEKATRQDHPHAHLMRESKYSVFRRRASGEKFVWHIHGEVEAPNTITLGYDQYSGYLQKLRTYATADRESATGSPFKMGNMVFDHVPGTVYSWLDVFLRDDIHIAGLGLDYTEIDLWWAVTYKARKKAQGLPVGRTIYHDWYMGEVDEQALSRRSLMRVLSVDVIPRDCTTGFEPAWDEFITGNLEAPTA</sequence>
<reference evidence="1 2" key="1">
    <citation type="submission" date="2024-03" db="EMBL/GenBank/DDBJ databases">
        <title>Novel species of the genus Variovorax.</title>
        <authorList>
            <person name="Liu Q."/>
            <person name="Xin Y.-H."/>
        </authorList>
    </citation>
    <scope>NUCLEOTIDE SEQUENCE [LARGE SCALE GENOMIC DNA]</scope>
    <source>
        <strain evidence="1 2">KACC 18899</strain>
    </source>
</reference>
<organism evidence="1 2">
    <name type="scientific">Variovorax ureilyticus</name>
    <dbReference type="NCBI Taxonomy" id="1836198"/>
    <lineage>
        <taxon>Bacteria</taxon>
        <taxon>Pseudomonadati</taxon>
        <taxon>Pseudomonadota</taxon>
        <taxon>Betaproteobacteria</taxon>
        <taxon>Burkholderiales</taxon>
        <taxon>Comamonadaceae</taxon>
        <taxon>Variovorax</taxon>
    </lineage>
</organism>
<dbReference type="EMBL" id="JBBKZU010000030">
    <property type="protein sequence ID" value="MEJ8816091.1"/>
    <property type="molecule type" value="Genomic_DNA"/>
</dbReference>
<proteinExistence type="predicted"/>
<gene>
    <name evidence="1" type="ORF">WKW77_33920</name>
</gene>